<sequence length="88" mass="10003">MIVNFHVFDTYVKAKDGHTMHFDVVTDKNDPEKAIVFAKEWLKSIGEESAIVTTNECKFCHTQSVPEDMEIEIMTDGYSISKMEGCPN</sequence>
<dbReference type="InterPro" id="IPR023122">
    <property type="entry name" value="NE1680-like_sf"/>
</dbReference>
<reference evidence="1 2" key="1">
    <citation type="journal article" date="2012" name="J. Bacteriol.">
        <title>Genome sequence of "Candidatus Nitrosopumilus salaria" BD31, an ammonia-oxidizing archaeon from the San Francisco Bay estuary.</title>
        <authorList>
            <person name="Mosier A.C."/>
            <person name="Allen E.E."/>
            <person name="Kim M."/>
            <person name="Ferriera S."/>
            <person name="Francis C.A."/>
        </authorList>
    </citation>
    <scope>NUCLEOTIDE SEQUENCE [LARGE SCALE GENOMIC DNA]</scope>
    <source>
        <strain evidence="1 2">BD31</strain>
    </source>
</reference>
<dbReference type="AlphaFoldDB" id="I3D084"/>
<name>I3D084_9ARCH</name>
<gene>
    <name evidence="1" type="ORF">BD31_I1749</name>
</gene>
<evidence type="ECO:0000313" key="1">
    <source>
        <dbReference type="EMBL" id="EIJ65127.1"/>
    </source>
</evidence>
<dbReference type="Pfam" id="PF09630">
    <property type="entry name" value="DUF2024"/>
    <property type="match status" value="1"/>
</dbReference>
<dbReference type="InterPro" id="IPR018592">
    <property type="entry name" value="DUF2024"/>
</dbReference>
<comment type="caution">
    <text evidence="1">The sequence shown here is derived from an EMBL/GenBank/DDBJ whole genome shotgun (WGS) entry which is preliminary data.</text>
</comment>
<dbReference type="EMBL" id="AEXL02000149">
    <property type="protein sequence ID" value="EIJ65127.1"/>
    <property type="molecule type" value="Genomic_DNA"/>
</dbReference>
<dbReference type="SUPFAM" id="SSF160766">
    <property type="entry name" value="NE1680-like"/>
    <property type="match status" value="1"/>
</dbReference>
<protein>
    <recommendedName>
        <fullName evidence="3">DUF2024 domain-containing protein</fullName>
    </recommendedName>
</protein>
<accession>I3D084</accession>
<keyword evidence="2" id="KW-1185">Reference proteome</keyword>
<evidence type="ECO:0008006" key="3">
    <source>
        <dbReference type="Google" id="ProtNLM"/>
    </source>
</evidence>
<dbReference type="Proteomes" id="UP000003423">
    <property type="component" value="Unassembled WGS sequence"/>
</dbReference>
<proteinExistence type="predicted"/>
<organism evidence="1 2">
    <name type="scientific">Candidatus Nitrosopumilus salarius BD31</name>
    <dbReference type="NCBI Taxonomy" id="859350"/>
    <lineage>
        <taxon>Archaea</taxon>
        <taxon>Nitrososphaerota</taxon>
        <taxon>Nitrososphaeria</taxon>
        <taxon>Nitrosopumilales</taxon>
        <taxon>Nitrosopumilaceae</taxon>
        <taxon>Nitrosopumilus</taxon>
    </lineage>
</organism>
<evidence type="ECO:0000313" key="2">
    <source>
        <dbReference type="Proteomes" id="UP000003423"/>
    </source>
</evidence>
<dbReference type="Gene3D" id="3.10.510.10">
    <property type="entry name" value="NE1680-like"/>
    <property type="match status" value="1"/>
</dbReference>
<dbReference type="PATRIC" id="fig|859350.6.peg.1802"/>